<name>A0A4R1QLF7_9FIRM</name>
<dbReference type="EMBL" id="SLUO01000026">
    <property type="protein sequence ID" value="TCL53743.1"/>
    <property type="molecule type" value="Genomic_DNA"/>
</dbReference>
<dbReference type="Gene3D" id="3.40.50.300">
    <property type="entry name" value="P-loop containing nucleotide triphosphate hydrolases"/>
    <property type="match status" value="1"/>
</dbReference>
<protein>
    <submittedName>
        <fullName evidence="1">Uncharacterized protein</fullName>
    </submittedName>
</protein>
<dbReference type="InterPro" id="IPR027417">
    <property type="entry name" value="P-loop_NTPase"/>
</dbReference>
<proteinExistence type="predicted"/>
<evidence type="ECO:0000313" key="2">
    <source>
        <dbReference type="Proteomes" id="UP000295718"/>
    </source>
</evidence>
<dbReference type="Proteomes" id="UP000295718">
    <property type="component" value="Unassembled WGS sequence"/>
</dbReference>
<accession>A0A4R1QLF7</accession>
<reference evidence="1 2" key="1">
    <citation type="submission" date="2019-03" db="EMBL/GenBank/DDBJ databases">
        <title>Genomic Encyclopedia of Type Strains, Phase IV (KMG-IV): sequencing the most valuable type-strain genomes for metagenomic binning, comparative biology and taxonomic classification.</title>
        <authorList>
            <person name="Goeker M."/>
        </authorList>
    </citation>
    <scope>NUCLEOTIDE SEQUENCE [LARGE SCALE GENOMIC DNA]</scope>
    <source>
        <strain evidence="1 2">DSM 100556</strain>
    </source>
</reference>
<evidence type="ECO:0000313" key="1">
    <source>
        <dbReference type="EMBL" id="TCL53743.1"/>
    </source>
</evidence>
<dbReference type="SUPFAM" id="SSF52540">
    <property type="entry name" value="P-loop containing nucleoside triphosphate hydrolases"/>
    <property type="match status" value="1"/>
</dbReference>
<gene>
    <name evidence="1" type="ORF">EDD76_1262</name>
</gene>
<dbReference type="AlphaFoldDB" id="A0A4R1QLF7"/>
<organism evidence="1 2">
    <name type="scientific">Kineothrix alysoides</name>
    <dbReference type="NCBI Taxonomy" id="1469948"/>
    <lineage>
        <taxon>Bacteria</taxon>
        <taxon>Bacillati</taxon>
        <taxon>Bacillota</taxon>
        <taxon>Clostridia</taxon>
        <taxon>Lachnospirales</taxon>
        <taxon>Lachnospiraceae</taxon>
        <taxon>Kineothrix</taxon>
    </lineage>
</organism>
<comment type="caution">
    <text evidence="1">The sequence shown here is derived from an EMBL/GenBank/DDBJ whole genome shotgun (WGS) entry which is preliminary data.</text>
</comment>
<keyword evidence="2" id="KW-1185">Reference proteome</keyword>
<sequence length="41" mass="4547">MKNIFIGGIQGTGKTTLMKSLYEKLDGYICILRDISLVELA</sequence>